<feature type="chain" id="PRO_5019393989" description="endo-1,3(4)-beta-glucanase" evidence="6">
    <location>
        <begin position="22"/>
        <end position="331"/>
    </location>
</feature>
<dbReference type="Proteomes" id="UP000283383">
    <property type="component" value="Unassembled WGS sequence"/>
</dbReference>
<evidence type="ECO:0000259" key="7">
    <source>
        <dbReference type="PROSITE" id="PS51762"/>
    </source>
</evidence>
<dbReference type="STRING" id="62708.A0A420HFK2"/>
<keyword evidence="5" id="KW-0326">Glycosidase</keyword>
<dbReference type="PANTHER" id="PTHR10963">
    <property type="entry name" value="GLYCOSYL HYDROLASE-RELATED"/>
    <property type="match status" value="1"/>
</dbReference>
<comment type="catalytic activity">
    <reaction evidence="1">
        <text>Endohydrolysis of (1-&gt;3)- or (1-&gt;4)-linkages in beta-D-glucans when the glucose residue whose reducing group is involved in the linkage to be hydrolyzed is itself substituted at C-3.</text>
        <dbReference type="EC" id="3.2.1.6"/>
    </reaction>
</comment>
<evidence type="ECO:0000256" key="5">
    <source>
        <dbReference type="ARBA" id="ARBA00023295"/>
    </source>
</evidence>
<feature type="signal peptide" evidence="6">
    <location>
        <begin position="1"/>
        <end position="21"/>
    </location>
</feature>
<dbReference type="EMBL" id="MCBQ01019735">
    <property type="protein sequence ID" value="RKF56198.1"/>
    <property type="molecule type" value="Genomic_DNA"/>
</dbReference>
<comment type="similarity">
    <text evidence="2">Belongs to the glycosyl hydrolase 16 family.</text>
</comment>
<sequence length="331" mass="36983">MYRLNFILFTSFVSTIFSTSAKDPLYILEDDYNAANFFTEGFSFFSGPDPTHGFVDYTDLNRANDSGLAGIVDGNVYLGVDYKTMSPEAGRASTRLESLKTYNKGLFIADIAHMPGGNCGVWPALWTVGSEWPRQGEIDIVEGVNLDRTNSMTLHSSSDCIVSSGIEAPSSVLKNHNCNSNDAYEGCSTVVSDKNSFGTGFNTNRGGVYVMEWTSSTIRIWFFTRSHIPDDIYNSHPNPSLWGLPSARFIGSGCDIDMHFKDHRIIFNTTFCGDWINKVWSSSICAAKAPSCQSYVANNPRDFEHTYWLIKSLKVYQIKQPETIIERKFKA</sequence>
<dbReference type="PANTHER" id="PTHR10963:SF24">
    <property type="entry name" value="GLYCOSIDASE C21B10.07-RELATED"/>
    <property type="match status" value="1"/>
</dbReference>
<evidence type="ECO:0000256" key="2">
    <source>
        <dbReference type="ARBA" id="ARBA00006865"/>
    </source>
</evidence>
<dbReference type="SUPFAM" id="SSF49899">
    <property type="entry name" value="Concanavalin A-like lectins/glucanases"/>
    <property type="match status" value="1"/>
</dbReference>
<dbReference type="EC" id="3.2.1.6" evidence="3"/>
<protein>
    <recommendedName>
        <fullName evidence="3">endo-1,3(4)-beta-glucanase</fullName>
        <ecNumber evidence="3">3.2.1.6</ecNumber>
    </recommendedName>
</protein>
<evidence type="ECO:0000256" key="1">
    <source>
        <dbReference type="ARBA" id="ARBA00000124"/>
    </source>
</evidence>
<dbReference type="AlphaFoldDB" id="A0A420HFK2"/>
<proteinExistence type="inferred from homology"/>
<evidence type="ECO:0000256" key="4">
    <source>
        <dbReference type="ARBA" id="ARBA00022801"/>
    </source>
</evidence>
<dbReference type="PROSITE" id="PS51762">
    <property type="entry name" value="GH16_2"/>
    <property type="match status" value="1"/>
</dbReference>
<gene>
    <name evidence="8" type="ORF">GcM3_197028</name>
</gene>
<evidence type="ECO:0000313" key="9">
    <source>
        <dbReference type="Proteomes" id="UP000283383"/>
    </source>
</evidence>
<keyword evidence="6" id="KW-0732">Signal</keyword>
<evidence type="ECO:0000256" key="3">
    <source>
        <dbReference type="ARBA" id="ARBA00012599"/>
    </source>
</evidence>
<keyword evidence="9" id="KW-1185">Reference proteome</keyword>
<evidence type="ECO:0000256" key="6">
    <source>
        <dbReference type="SAM" id="SignalP"/>
    </source>
</evidence>
<keyword evidence="4" id="KW-0378">Hydrolase</keyword>
<dbReference type="InterPro" id="IPR000757">
    <property type="entry name" value="Beta-glucanase-like"/>
</dbReference>
<accession>A0A420HFK2</accession>
<name>A0A420HFK2_9PEZI</name>
<dbReference type="Pfam" id="PF26113">
    <property type="entry name" value="GH16_XgeA"/>
    <property type="match status" value="1"/>
</dbReference>
<evidence type="ECO:0000313" key="8">
    <source>
        <dbReference type="EMBL" id="RKF56198.1"/>
    </source>
</evidence>
<organism evidence="8 9">
    <name type="scientific">Golovinomyces cichoracearum</name>
    <dbReference type="NCBI Taxonomy" id="62708"/>
    <lineage>
        <taxon>Eukaryota</taxon>
        <taxon>Fungi</taxon>
        <taxon>Dikarya</taxon>
        <taxon>Ascomycota</taxon>
        <taxon>Pezizomycotina</taxon>
        <taxon>Leotiomycetes</taxon>
        <taxon>Erysiphales</taxon>
        <taxon>Erysiphaceae</taxon>
        <taxon>Golovinomyces</taxon>
    </lineage>
</organism>
<comment type="caution">
    <text evidence="8">The sequence shown here is derived from an EMBL/GenBank/DDBJ whole genome shotgun (WGS) entry which is preliminary data.</text>
</comment>
<feature type="domain" description="GH16" evidence="7">
    <location>
        <begin position="18"/>
        <end position="284"/>
    </location>
</feature>
<reference evidence="8 9" key="1">
    <citation type="journal article" date="2018" name="BMC Genomics">
        <title>Comparative genome analyses reveal sequence features reflecting distinct modes of host-adaptation between dicot and monocot powdery mildew.</title>
        <authorList>
            <person name="Wu Y."/>
            <person name="Ma X."/>
            <person name="Pan Z."/>
            <person name="Kale S.D."/>
            <person name="Song Y."/>
            <person name="King H."/>
            <person name="Zhang Q."/>
            <person name="Presley C."/>
            <person name="Deng X."/>
            <person name="Wei C.I."/>
            <person name="Xiao S."/>
        </authorList>
    </citation>
    <scope>NUCLEOTIDE SEQUENCE [LARGE SCALE GENOMIC DNA]</scope>
    <source>
        <strain evidence="8">UMSG3</strain>
    </source>
</reference>
<dbReference type="InterPro" id="IPR013320">
    <property type="entry name" value="ConA-like_dom_sf"/>
</dbReference>
<dbReference type="FunFam" id="2.60.120.200:FF:000114">
    <property type="entry name" value="Probable endo-1,3(4)-beta-glucanase NFIA_089530"/>
    <property type="match status" value="1"/>
</dbReference>
<dbReference type="GO" id="GO:0052861">
    <property type="term" value="F:endo-1,3(4)-beta-glucanase activity"/>
    <property type="evidence" value="ECO:0007669"/>
    <property type="project" value="UniProtKB-EC"/>
</dbReference>
<dbReference type="InterPro" id="IPR050546">
    <property type="entry name" value="Glycosyl_Hydrlase_16"/>
</dbReference>
<dbReference type="GO" id="GO:0009251">
    <property type="term" value="P:glucan catabolic process"/>
    <property type="evidence" value="ECO:0007669"/>
    <property type="project" value="TreeGrafter"/>
</dbReference>
<dbReference type="Gene3D" id="2.60.120.200">
    <property type="match status" value="1"/>
</dbReference>
<dbReference type="CDD" id="cd02181">
    <property type="entry name" value="GH16_fungal_Lam16A_glucanase"/>
    <property type="match status" value="1"/>
</dbReference>